<evidence type="ECO:0000313" key="1">
    <source>
        <dbReference type="EMBL" id="ADE14137.1"/>
    </source>
</evidence>
<name>D5BYF4_NITHN</name>
<keyword evidence="2" id="KW-1185">Reference proteome</keyword>
<gene>
    <name evidence="1" type="ordered locus">Nhal_0964</name>
</gene>
<dbReference type="HOGENOM" id="CLU_1336339_0_0_6"/>
<dbReference type="KEGG" id="nhl:Nhal_0964"/>
<proteinExistence type="predicted"/>
<evidence type="ECO:0000313" key="2">
    <source>
        <dbReference type="Proteomes" id="UP000001844"/>
    </source>
</evidence>
<dbReference type="OrthoDB" id="950196at2"/>
<dbReference type="EMBL" id="CP001798">
    <property type="protein sequence ID" value="ADE14137.1"/>
    <property type="molecule type" value="Genomic_DNA"/>
</dbReference>
<dbReference type="RefSeq" id="WP_013032029.1">
    <property type="nucleotide sequence ID" value="NC_013960.1"/>
</dbReference>
<dbReference type="Proteomes" id="UP000001844">
    <property type="component" value="Chromosome"/>
</dbReference>
<protein>
    <submittedName>
        <fullName evidence="1">Uncharacterized protein</fullName>
    </submittedName>
</protein>
<dbReference type="AlphaFoldDB" id="D5BYF4"/>
<accession>D5BYF4</accession>
<dbReference type="eggNOG" id="ENOG503178J">
    <property type="taxonomic scope" value="Bacteria"/>
</dbReference>
<reference evidence="2" key="1">
    <citation type="submission" date="2010-04" db="EMBL/GenBank/DDBJ databases">
        <title>Complete genome sequence of Nitrosococcus halophilus Nc4, a salt-adapted, aerobic obligate ammonia-oxidizing sulfur purple bacterium.</title>
        <authorList>
            <consortium name="US DOE Joint Genome Institute"/>
            <person name="Campbell M.A."/>
            <person name="Malfatti S.A."/>
            <person name="Chain P.S.G."/>
            <person name="Heidelberg J.F."/>
            <person name="Ward B.B."/>
            <person name="Klotz M.G."/>
        </authorList>
    </citation>
    <scope>NUCLEOTIDE SEQUENCE [LARGE SCALE GENOMIC DNA]</scope>
    <source>
        <strain evidence="2">Nc4</strain>
    </source>
</reference>
<organism evidence="1 2">
    <name type="scientific">Nitrosococcus halophilus (strain Nc4)</name>
    <dbReference type="NCBI Taxonomy" id="472759"/>
    <lineage>
        <taxon>Bacteria</taxon>
        <taxon>Pseudomonadati</taxon>
        <taxon>Pseudomonadota</taxon>
        <taxon>Gammaproteobacteria</taxon>
        <taxon>Chromatiales</taxon>
        <taxon>Chromatiaceae</taxon>
        <taxon>Nitrosococcus</taxon>
    </lineage>
</organism>
<dbReference type="STRING" id="472759.Nhal_0964"/>
<sequence>MKKFLFWLSGYLPARLIGGTGKGDHFLERYFICRVFGVELYLHRFVGPSEQGRLHNHPWEWHISLPLTRGLVEDCLNLPWLAPSAVNSNASVKCFNFYIGPGYLVKRISLKPFRFRRVGNARGLFHRHEVNGGEAWTLFACGRRQPGQVWGFLSPVRSGVSMEDEDIAPLMWNYTAADEKQPEWWREAVPGRVQLSRKKIAGGNQ</sequence>